<evidence type="ECO:0000313" key="6">
    <source>
        <dbReference type="EMBL" id="MBL0741523.1"/>
    </source>
</evidence>
<dbReference type="Gene3D" id="3.40.640.10">
    <property type="entry name" value="Type I PLP-dependent aspartate aminotransferase-like (Major domain)"/>
    <property type="match status" value="1"/>
</dbReference>
<evidence type="ECO:0000313" key="7">
    <source>
        <dbReference type="Proteomes" id="UP000613030"/>
    </source>
</evidence>
<organism evidence="6 7">
    <name type="scientific">Chryseolinea lacunae</name>
    <dbReference type="NCBI Taxonomy" id="2801331"/>
    <lineage>
        <taxon>Bacteria</taxon>
        <taxon>Pseudomonadati</taxon>
        <taxon>Bacteroidota</taxon>
        <taxon>Cytophagia</taxon>
        <taxon>Cytophagales</taxon>
        <taxon>Fulvivirgaceae</taxon>
        <taxon>Chryseolinea</taxon>
    </lineage>
</organism>
<dbReference type="RefSeq" id="WP_202008902.1">
    <property type="nucleotide sequence ID" value="NZ_JAERRB010000003.1"/>
</dbReference>
<sequence>MIKISSRLPDVGTSIFTVMSKMALDHGAINLSQGFPDFSIDRKIIDLVHRYMLEDHNQYAPMPGAVALRQAIAGVIQKTYGHAVDADTEITVTPGATEAIFSIIAAFIHAGDEVLLFDPSYDSYDPAIRLNGGVPVHLHLRQPDFSIDWDDVRSRITKRTRMIMINTPHNPTGAVLTEHDLRTLESIALEHNLLVLSDEVYERLIYDGVAHQSVLRYPALAAQSLAVFSFGKTFHATGWKVGYAVGPAALMSEVRKAHQFIAFSVNTPVQLALAEYLKTPEHYETLGNFYQQKRDFFLDQIKGSSFEPRACRGSYFQLVSYRNISSQPDVAMAEELTKKFKVAAIPVSVFYHDKTDNRLLRFCFAKKEETLAQACNILRKL</sequence>
<dbReference type="Gene3D" id="3.90.1150.10">
    <property type="entry name" value="Aspartate Aminotransferase, domain 1"/>
    <property type="match status" value="1"/>
</dbReference>
<proteinExistence type="predicted"/>
<dbReference type="PANTHER" id="PTHR43807">
    <property type="entry name" value="FI04487P"/>
    <property type="match status" value="1"/>
</dbReference>
<evidence type="ECO:0000256" key="2">
    <source>
        <dbReference type="ARBA" id="ARBA00022576"/>
    </source>
</evidence>
<dbReference type="InterPro" id="IPR004839">
    <property type="entry name" value="Aminotransferase_I/II_large"/>
</dbReference>
<dbReference type="EMBL" id="JAERRB010000003">
    <property type="protein sequence ID" value="MBL0741523.1"/>
    <property type="molecule type" value="Genomic_DNA"/>
</dbReference>
<dbReference type="GO" id="GO:0008483">
    <property type="term" value="F:transaminase activity"/>
    <property type="evidence" value="ECO:0007669"/>
    <property type="project" value="UniProtKB-KW"/>
</dbReference>
<dbReference type="Pfam" id="PF00155">
    <property type="entry name" value="Aminotran_1_2"/>
    <property type="match status" value="1"/>
</dbReference>
<dbReference type="InterPro" id="IPR015422">
    <property type="entry name" value="PyrdxlP-dep_Trfase_small"/>
</dbReference>
<accession>A0ABS1KQP7</accession>
<dbReference type="PANTHER" id="PTHR43807:SF20">
    <property type="entry name" value="FI04487P"/>
    <property type="match status" value="1"/>
</dbReference>
<evidence type="ECO:0000256" key="4">
    <source>
        <dbReference type="ARBA" id="ARBA00022898"/>
    </source>
</evidence>
<comment type="cofactor">
    <cofactor evidence="1">
        <name>pyridoxal 5'-phosphate</name>
        <dbReference type="ChEBI" id="CHEBI:597326"/>
    </cofactor>
</comment>
<reference evidence="6 7" key="1">
    <citation type="submission" date="2021-01" db="EMBL/GenBank/DDBJ databases">
        <title>Chryseolinea sp. Jin1 Genome sequencing and assembly.</title>
        <authorList>
            <person name="Kim I."/>
        </authorList>
    </citation>
    <scope>NUCLEOTIDE SEQUENCE [LARGE SCALE GENOMIC DNA]</scope>
    <source>
        <strain evidence="6 7">Jin1</strain>
    </source>
</reference>
<evidence type="ECO:0000259" key="5">
    <source>
        <dbReference type="Pfam" id="PF00155"/>
    </source>
</evidence>
<gene>
    <name evidence="6" type="ORF">JI741_09855</name>
</gene>
<feature type="domain" description="Aminotransferase class I/classII large" evidence="5">
    <location>
        <begin position="29"/>
        <end position="377"/>
    </location>
</feature>
<dbReference type="Proteomes" id="UP000613030">
    <property type="component" value="Unassembled WGS sequence"/>
</dbReference>
<dbReference type="NCBIfam" id="NF006569">
    <property type="entry name" value="PRK09082.1"/>
    <property type="match status" value="1"/>
</dbReference>
<dbReference type="InterPro" id="IPR015421">
    <property type="entry name" value="PyrdxlP-dep_Trfase_major"/>
</dbReference>
<name>A0ABS1KQP7_9BACT</name>
<evidence type="ECO:0000256" key="1">
    <source>
        <dbReference type="ARBA" id="ARBA00001933"/>
    </source>
</evidence>
<keyword evidence="7" id="KW-1185">Reference proteome</keyword>
<dbReference type="CDD" id="cd00609">
    <property type="entry name" value="AAT_like"/>
    <property type="match status" value="1"/>
</dbReference>
<dbReference type="InterPro" id="IPR015424">
    <property type="entry name" value="PyrdxlP-dep_Trfase"/>
</dbReference>
<comment type="caution">
    <text evidence="6">The sequence shown here is derived from an EMBL/GenBank/DDBJ whole genome shotgun (WGS) entry which is preliminary data.</text>
</comment>
<keyword evidence="3" id="KW-0808">Transferase</keyword>
<dbReference type="SUPFAM" id="SSF53383">
    <property type="entry name" value="PLP-dependent transferases"/>
    <property type="match status" value="1"/>
</dbReference>
<evidence type="ECO:0000256" key="3">
    <source>
        <dbReference type="ARBA" id="ARBA00022679"/>
    </source>
</evidence>
<dbReference type="InterPro" id="IPR051326">
    <property type="entry name" value="Kynurenine-oxoglutarate_AT"/>
</dbReference>
<protein>
    <submittedName>
        <fullName evidence="6">Aminotransferase class I/II-fold pyridoxal phosphate-dependent enzyme</fullName>
    </submittedName>
</protein>
<keyword evidence="4" id="KW-0663">Pyridoxal phosphate</keyword>
<keyword evidence="2 6" id="KW-0032">Aminotransferase</keyword>